<name>A0AA88DVU6_FICCA</name>
<dbReference type="Proteomes" id="UP001187192">
    <property type="component" value="Unassembled WGS sequence"/>
</dbReference>
<proteinExistence type="predicted"/>
<keyword evidence="3" id="KW-1185">Reference proteome</keyword>
<gene>
    <name evidence="2" type="ORF">TIFTF001_029359</name>
</gene>
<evidence type="ECO:0000256" key="1">
    <source>
        <dbReference type="SAM" id="Phobius"/>
    </source>
</evidence>
<evidence type="ECO:0000313" key="2">
    <source>
        <dbReference type="EMBL" id="GMN60254.1"/>
    </source>
</evidence>
<feature type="transmembrane region" description="Helical" evidence="1">
    <location>
        <begin position="48"/>
        <end position="66"/>
    </location>
</feature>
<keyword evidence="1" id="KW-0812">Transmembrane</keyword>
<protein>
    <submittedName>
        <fullName evidence="2">Uncharacterized protein</fullName>
    </submittedName>
</protein>
<comment type="caution">
    <text evidence="2">The sequence shown here is derived from an EMBL/GenBank/DDBJ whole genome shotgun (WGS) entry which is preliminary data.</text>
</comment>
<organism evidence="2 3">
    <name type="scientific">Ficus carica</name>
    <name type="common">Common fig</name>
    <dbReference type="NCBI Taxonomy" id="3494"/>
    <lineage>
        <taxon>Eukaryota</taxon>
        <taxon>Viridiplantae</taxon>
        <taxon>Streptophyta</taxon>
        <taxon>Embryophyta</taxon>
        <taxon>Tracheophyta</taxon>
        <taxon>Spermatophyta</taxon>
        <taxon>Magnoliopsida</taxon>
        <taxon>eudicotyledons</taxon>
        <taxon>Gunneridae</taxon>
        <taxon>Pentapetalae</taxon>
        <taxon>rosids</taxon>
        <taxon>fabids</taxon>
        <taxon>Rosales</taxon>
        <taxon>Moraceae</taxon>
        <taxon>Ficeae</taxon>
        <taxon>Ficus</taxon>
    </lineage>
</organism>
<reference evidence="2" key="1">
    <citation type="submission" date="2023-07" db="EMBL/GenBank/DDBJ databases">
        <title>draft genome sequence of fig (Ficus carica).</title>
        <authorList>
            <person name="Takahashi T."/>
            <person name="Nishimura K."/>
        </authorList>
    </citation>
    <scope>NUCLEOTIDE SEQUENCE</scope>
</reference>
<evidence type="ECO:0000313" key="3">
    <source>
        <dbReference type="Proteomes" id="UP001187192"/>
    </source>
</evidence>
<sequence length="80" mass="9242">MESRLEDDLAVESQSEDDIAVDPKLARKITRFTRKFVTIRPHLCRHQISILLVVISLTTAAGIISYPTKPFWIMVFWVNL</sequence>
<keyword evidence="1" id="KW-1133">Transmembrane helix</keyword>
<keyword evidence="1" id="KW-0472">Membrane</keyword>
<accession>A0AA88DVU6</accession>
<dbReference type="AlphaFoldDB" id="A0AA88DVU6"/>
<dbReference type="EMBL" id="BTGU01000097">
    <property type="protein sequence ID" value="GMN60254.1"/>
    <property type="molecule type" value="Genomic_DNA"/>
</dbReference>